<organism evidence="1 2">
    <name type="scientific">Kitasatospora terrestris</name>
    <dbReference type="NCBI Taxonomy" id="258051"/>
    <lineage>
        <taxon>Bacteria</taxon>
        <taxon>Bacillati</taxon>
        <taxon>Actinomycetota</taxon>
        <taxon>Actinomycetes</taxon>
        <taxon>Kitasatosporales</taxon>
        <taxon>Streptomycetaceae</taxon>
        <taxon>Kitasatospora</taxon>
    </lineage>
</organism>
<keyword evidence="2" id="KW-1185">Reference proteome</keyword>
<evidence type="ECO:0000313" key="1">
    <source>
        <dbReference type="EMBL" id="GAA4831284.1"/>
    </source>
</evidence>
<accession>A0ABP9D9Z2</accession>
<sequence length="139" mass="13814">MNAPVNLSTAELAAEAAELVRSAALATGPDGRPGLVHSADAAETVAALAGLTARLPELLDQLASFLSSEQAAGRIGPARGATEDAAHDALRAARDAREQLYEAGRTAALLAESVASAAAVLAPLGAAAHPVGKPTIPHV</sequence>
<dbReference type="Proteomes" id="UP001501752">
    <property type="component" value="Unassembled WGS sequence"/>
</dbReference>
<dbReference type="EMBL" id="BAABIS010000001">
    <property type="protein sequence ID" value="GAA4831284.1"/>
    <property type="molecule type" value="Genomic_DNA"/>
</dbReference>
<dbReference type="RefSeq" id="WP_345694797.1">
    <property type="nucleotide sequence ID" value="NZ_BAABIS010000001.1"/>
</dbReference>
<reference evidence="2" key="1">
    <citation type="journal article" date="2019" name="Int. J. Syst. Evol. Microbiol.">
        <title>The Global Catalogue of Microorganisms (GCM) 10K type strain sequencing project: providing services to taxonomists for standard genome sequencing and annotation.</title>
        <authorList>
            <consortium name="The Broad Institute Genomics Platform"/>
            <consortium name="The Broad Institute Genome Sequencing Center for Infectious Disease"/>
            <person name="Wu L."/>
            <person name="Ma J."/>
        </authorList>
    </citation>
    <scope>NUCLEOTIDE SEQUENCE [LARGE SCALE GENOMIC DNA]</scope>
    <source>
        <strain evidence="2">JCM 13006</strain>
    </source>
</reference>
<gene>
    <name evidence="1" type="ORF">GCM10023235_01820</name>
</gene>
<comment type="caution">
    <text evidence="1">The sequence shown here is derived from an EMBL/GenBank/DDBJ whole genome shotgun (WGS) entry which is preliminary data.</text>
</comment>
<protein>
    <submittedName>
        <fullName evidence="1">Uncharacterized protein</fullName>
    </submittedName>
</protein>
<evidence type="ECO:0000313" key="2">
    <source>
        <dbReference type="Proteomes" id="UP001501752"/>
    </source>
</evidence>
<proteinExistence type="predicted"/>
<name>A0ABP9D9Z2_9ACTN</name>